<dbReference type="Pfam" id="PF03099">
    <property type="entry name" value="BPL_LplA_LipB"/>
    <property type="match status" value="1"/>
</dbReference>
<dbReference type="PANTHER" id="PTHR12835:SF5">
    <property type="entry name" value="BIOTIN--PROTEIN LIGASE"/>
    <property type="match status" value="1"/>
</dbReference>
<dbReference type="GO" id="GO:0005737">
    <property type="term" value="C:cytoplasm"/>
    <property type="evidence" value="ECO:0007669"/>
    <property type="project" value="TreeGrafter"/>
</dbReference>
<feature type="region of interest" description="Disordered" evidence="2">
    <location>
        <begin position="1"/>
        <end position="20"/>
    </location>
</feature>
<protein>
    <submittedName>
        <fullName evidence="4">Biotin--[acetyl-CoA-carboxylase] ligase</fullName>
    </submittedName>
</protein>
<evidence type="ECO:0000256" key="1">
    <source>
        <dbReference type="ARBA" id="ARBA00022598"/>
    </source>
</evidence>
<sequence>MAVGDRLSLHPDAGGDRGERRLGAVLIPPIERIAQTGSTNADLLARLAGGEHIGEGHWLVADRQTAGRGRLGRAWGDGQGNFMGSTVVRLTAGDPSPATLALVVGVALAKVVAIFAPSLPVQLKWPNDLLVEGAKCSGILLERSGNAVVIGIGVNLVSAPELADRATFAFADAGVAIDRDRFAEALAIAVVDALWTWRQEGVERIVRAWLPLGHPVGTPLRVSEQGIDGRFDGLAPDGALRLRRVDGEIMLIHAGDVELRRPLQEGT</sequence>
<dbReference type="PROSITE" id="PS51733">
    <property type="entry name" value="BPL_LPL_CATALYTIC"/>
    <property type="match status" value="1"/>
</dbReference>
<dbReference type="EMBL" id="PHFW01000001">
    <property type="protein sequence ID" value="PQM29470.1"/>
    <property type="molecule type" value="Genomic_DNA"/>
</dbReference>
<feature type="domain" description="BPL/LPL catalytic" evidence="3">
    <location>
        <begin position="31"/>
        <end position="198"/>
    </location>
</feature>
<feature type="compositionally biased region" description="Basic and acidic residues" evidence="2">
    <location>
        <begin position="7"/>
        <end position="20"/>
    </location>
</feature>
<organism evidence="4 5">
    <name type="scientific">Sphingopyxis lindanitolerans</name>
    <dbReference type="NCBI Taxonomy" id="2054227"/>
    <lineage>
        <taxon>Bacteria</taxon>
        <taxon>Pseudomonadati</taxon>
        <taxon>Pseudomonadota</taxon>
        <taxon>Alphaproteobacteria</taxon>
        <taxon>Sphingomonadales</taxon>
        <taxon>Sphingomonadaceae</taxon>
        <taxon>Sphingopyxis</taxon>
    </lineage>
</organism>
<gene>
    <name evidence="4" type="ORF">CVO77_00640</name>
</gene>
<keyword evidence="1 4" id="KW-0436">Ligase</keyword>
<dbReference type="AlphaFoldDB" id="A0A2S8BAX3"/>
<dbReference type="Gene3D" id="2.30.30.100">
    <property type="match status" value="1"/>
</dbReference>
<dbReference type="NCBIfam" id="TIGR00121">
    <property type="entry name" value="birA_ligase"/>
    <property type="match status" value="1"/>
</dbReference>
<evidence type="ECO:0000313" key="5">
    <source>
        <dbReference type="Proteomes" id="UP000238954"/>
    </source>
</evidence>
<dbReference type="Gene3D" id="3.30.930.10">
    <property type="entry name" value="Bira Bifunctional Protein, Domain 2"/>
    <property type="match status" value="1"/>
</dbReference>
<name>A0A2S8BAX3_9SPHN</name>
<evidence type="ECO:0000313" key="4">
    <source>
        <dbReference type="EMBL" id="PQM29470.1"/>
    </source>
</evidence>
<dbReference type="Proteomes" id="UP000238954">
    <property type="component" value="Chromosome"/>
</dbReference>
<dbReference type="PANTHER" id="PTHR12835">
    <property type="entry name" value="BIOTIN PROTEIN LIGASE"/>
    <property type="match status" value="1"/>
</dbReference>
<reference evidence="5" key="1">
    <citation type="submission" date="2017-11" db="EMBL/GenBank/DDBJ databases">
        <title>The complete genome sequence of Sphingopyxis pomeranensis sp. nov. strain WS5A3p.</title>
        <authorList>
            <person name="Kaminski M.A."/>
        </authorList>
    </citation>
    <scope>NUCLEOTIDE SEQUENCE [LARGE SCALE GENOMIC DNA]</scope>
    <source>
        <strain evidence="5">WS5A3p</strain>
    </source>
</reference>
<proteinExistence type="predicted"/>
<dbReference type="OrthoDB" id="9807064at2"/>
<dbReference type="InterPro" id="IPR004143">
    <property type="entry name" value="BPL_LPL_catalytic"/>
</dbReference>
<accession>A0A2S8BAX3</accession>
<keyword evidence="5" id="KW-1185">Reference proteome</keyword>
<comment type="caution">
    <text evidence="4">The sequence shown here is derived from an EMBL/GenBank/DDBJ whole genome shotgun (WGS) entry which is preliminary data.</text>
</comment>
<dbReference type="RefSeq" id="WP_105997427.1">
    <property type="nucleotide sequence ID" value="NZ_CM009578.1"/>
</dbReference>
<dbReference type="SUPFAM" id="SSF55681">
    <property type="entry name" value="Class II aaRS and biotin synthetases"/>
    <property type="match status" value="1"/>
</dbReference>
<dbReference type="InterPro" id="IPR045864">
    <property type="entry name" value="aa-tRNA-synth_II/BPL/LPL"/>
</dbReference>
<evidence type="ECO:0000256" key="2">
    <source>
        <dbReference type="SAM" id="MobiDB-lite"/>
    </source>
</evidence>
<evidence type="ECO:0000259" key="3">
    <source>
        <dbReference type="PROSITE" id="PS51733"/>
    </source>
</evidence>
<dbReference type="InterPro" id="IPR004408">
    <property type="entry name" value="Biotin_CoA_COase_ligase"/>
</dbReference>
<dbReference type="CDD" id="cd16442">
    <property type="entry name" value="BPL"/>
    <property type="match status" value="1"/>
</dbReference>
<dbReference type="GO" id="GO:0004077">
    <property type="term" value="F:biotin--[biotin carboxyl-carrier protein] ligase activity"/>
    <property type="evidence" value="ECO:0007669"/>
    <property type="project" value="InterPro"/>
</dbReference>